<comment type="similarity">
    <text evidence="1 5">Belongs to the AB hydrolase superfamily.</text>
</comment>
<name>A0ABQ9LIF1_HEVBR</name>
<evidence type="ECO:0000256" key="1">
    <source>
        <dbReference type="ARBA" id="ARBA00008645"/>
    </source>
</evidence>
<dbReference type="Proteomes" id="UP001174677">
    <property type="component" value="Chromosome 12"/>
</dbReference>
<keyword evidence="2 5" id="KW-0719">Serine esterase</keyword>
<evidence type="ECO:0000256" key="4">
    <source>
        <dbReference type="ARBA" id="ARBA00049203"/>
    </source>
</evidence>
<protein>
    <recommendedName>
        <fullName evidence="5">Protein phosphatase methylesterase 1</fullName>
        <shortName evidence="5">PME-1</shortName>
        <ecNumber evidence="5">3.1.1.-</ecNumber>
    </recommendedName>
</protein>
<evidence type="ECO:0000256" key="6">
    <source>
        <dbReference type="SAM" id="MobiDB-lite"/>
    </source>
</evidence>
<comment type="caution">
    <text evidence="8">The sequence shown here is derived from an EMBL/GenBank/DDBJ whole genome shotgun (WGS) entry which is preliminary data.</text>
</comment>
<proteinExistence type="inferred from homology"/>
<sequence length="357" mass="39337">MESSKNLTSLPEEGQEDDNHEEQEGKESRKPSVSAFASVPHRPPSAQSSLQKYSPLDWKEFFDREEDVCIPNSNDVFHVYMAGSEGPVVFCLHGGGYSGLSFALSASKIKEKARVVAIDLRGHGKTSTENDLDLSIETMSTDVLAVLKEMYGDSPPAIVLVGHSMGGSVAVHVSAKKALCSLAGLVVVDVVEGTAMASLVHMQKILSNRMQHFSSIEKAVEWSVKGGSLRNIDSARISVPTTLKYDDSKKCYVYRARLEETEQYWRGWYEGLSEKFLSSPVPKLLLLAGTDRLDRALTIGQMQGKFQMVVVRHTGHAIQEDVPDEFATLIVNFISRNRIGPHGVEIPGLRRPSQPQH</sequence>
<dbReference type="SUPFAM" id="SSF53474">
    <property type="entry name" value="alpha/beta-Hydrolases"/>
    <property type="match status" value="1"/>
</dbReference>
<dbReference type="InterPro" id="IPR016812">
    <property type="entry name" value="PPase_methylesterase_euk"/>
</dbReference>
<evidence type="ECO:0000259" key="7">
    <source>
        <dbReference type="Pfam" id="PF12697"/>
    </source>
</evidence>
<reference evidence="8 9" key="1">
    <citation type="journal article" date="2023" name="Plant Biotechnol. J.">
        <title>Chromosome-level wild Hevea brasiliensis genome provides new tools for genomic-assisted breeding and valuable loci to elevate rubber yield.</title>
        <authorList>
            <person name="Cheng H."/>
            <person name="Song X."/>
            <person name="Hu Y."/>
            <person name="Wu T."/>
            <person name="Yang Q."/>
            <person name="An Z."/>
            <person name="Feng S."/>
            <person name="Deng Z."/>
            <person name="Wu W."/>
            <person name="Zeng X."/>
            <person name="Tu M."/>
            <person name="Wang X."/>
            <person name="Huang H."/>
        </authorList>
    </citation>
    <scope>NUCLEOTIDE SEQUENCE [LARGE SCALE GENOMIC DNA]</scope>
    <source>
        <strain evidence="8">MT/VB/25A 57/8</strain>
    </source>
</reference>
<organism evidence="8 9">
    <name type="scientific">Hevea brasiliensis</name>
    <name type="common">Para rubber tree</name>
    <name type="synonym">Siphonia brasiliensis</name>
    <dbReference type="NCBI Taxonomy" id="3981"/>
    <lineage>
        <taxon>Eukaryota</taxon>
        <taxon>Viridiplantae</taxon>
        <taxon>Streptophyta</taxon>
        <taxon>Embryophyta</taxon>
        <taxon>Tracheophyta</taxon>
        <taxon>Spermatophyta</taxon>
        <taxon>Magnoliopsida</taxon>
        <taxon>eudicotyledons</taxon>
        <taxon>Gunneridae</taxon>
        <taxon>Pentapetalae</taxon>
        <taxon>rosids</taxon>
        <taxon>fabids</taxon>
        <taxon>Malpighiales</taxon>
        <taxon>Euphorbiaceae</taxon>
        <taxon>Crotonoideae</taxon>
        <taxon>Micrandreae</taxon>
        <taxon>Hevea</taxon>
    </lineage>
</organism>
<keyword evidence="3 5" id="KW-0378">Hydrolase</keyword>
<evidence type="ECO:0000313" key="8">
    <source>
        <dbReference type="EMBL" id="KAJ9167298.1"/>
    </source>
</evidence>
<gene>
    <name evidence="8" type="ORF">P3X46_021962</name>
</gene>
<accession>A0ABQ9LIF1</accession>
<dbReference type="EC" id="3.1.1.-" evidence="5"/>
<dbReference type="EMBL" id="JARPOI010000012">
    <property type="protein sequence ID" value="KAJ9167298.1"/>
    <property type="molecule type" value="Genomic_DNA"/>
</dbReference>
<dbReference type="InterPro" id="IPR029058">
    <property type="entry name" value="AB_hydrolase_fold"/>
</dbReference>
<comment type="function">
    <text evidence="5">Demethylates proteins that have been reversibly carboxymethylated.</text>
</comment>
<evidence type="ECO:0000256" key="2">
    <source>
        <dbReference type="ARBA" id="ARBA00022487"/>
    </source>
</evidence>
<comment type="catalytic activity">
    <reaction evidence="4">
        <text>[phosphatase 2A protein]-C-terminal L-leucine methyl ester + H2O = [phosphatase 2A protein]-C-terminal L-leucine + methanol + H(+)</text>
        <dbReference type="Rhea" id="RHEA:48548"/>
        <dbReference type="Rhea" id="RHEA-COMP:12134"/>
        <dbReference type="Rhea" id="RHEA-COMP:12135"/>
        <dbReference type="ChEBI" id="CHEBI:15377"/>
        <dbReference type="ChEBI" id="CHEBI:15378"/>
        <dbReference type="ChEBI" id="CHEBI:17790"/>
        <dbReference type="ChEBI" id="CHEBI:90516"/>
        <dbReference type="ChEBI" id="CHEBI:90517"/>
        <dbReference type="EC" id="3.1.1.89"/>
    </reaction>
</comment>
<dbReference type="InterPro" id="IPR000073">
    <property type="entry name" value="AB_hydrolase_1"/>
</dbReference>
<evidence type="ECO:0000313" key="9">
    <source>
        <dbReference type="Proteomes" id="UP001174677"/>
    </source>
</evidence>
<feature type="region of interest" description="Disordered" evidence="6">
    <location>
        <begin position="1"/>
        <end position="50"/>
    </location>
</feature>
<keyword evidence="9" id="KW-1185">Reference proteome</keyword>
<dbReference type="PIRSF" id="PIRSF022950">
    <property type="entry name" value="PPase_methylesterase_euk"/>
    <property type="match status" value="1"/>
</dbReference>
<dbReference type="Pfam" id="PF12697">
    <property type="entry name" value="Abhydrolase_6"/>
    <property type="match status" value="1"/>
</dbReference>
<dbReference type="Gene3D" id="3.40.50.1820">
    <property type="entry name" value="alpha/beta hydrolase"/>
    <property type="match status" value="1"/>
</dbReference>
<dbReference type="PRINTS" id="PR00111">
    <property type="entry name" value="ABHYDROLASE"/>
</dbReference>
<dbReference type="PANTHER" id="PTHR14189">
    <property type="entry name" value="PROTEIN PHOSPHATASE METHYLESTERASE-1 RELATED"/>
    <property type="match status" value="1"/>
</dbReference>
<evidence type="ECO:0000256" key="5">
    <source>
        <dbReference type="PIRNR" id="PIRNR022950"/>
    </source>
</evidence>
<evidence type="ECO:0000256" key="3">
    <source>
        <dbReference type="ARBA" id="ARBA00022801"/>
    </source>
</evidence>
<dbReference type="PANTHER" id="PTHR14189:SF0">
    <property type="entry name" value="PROTEIN PHOSPHATASE METHYLESTERASE 1"/>
    <property type="match status" value="1"/>
</dbReference>
<feature type="domain" description="AB hydrolase-1" evidence="7">
    <location>
        <begin position="89"/>
        <end position="328"/>
    </location>
</feature>